<evidence type="ECO:0000313" key="16">
    <source>
        <dbReference type="Proteomes" id="UP000663760"/>
    </source>
</evidence>
<comment type="similarity">
    <text evidence="2 12">Belongs to the peptidase A1 family.</text>
</comment>
<name>A0A7I8K582_SPIIN</name>
<dbReference type="Pfam" id="PF14543">
    <property type="entry name" value="TAXi_N"/>
    <property type="match status" value="1"/>
</dbReference>
<evidence type="ECO:0000256" key="12">
    <source>
        <dbReference type="RuleBase" id="RU000454"/>
    </source>
</evidence>
<dbReference type="InterPro" id="IPR033121">
    <property type="entry name" value="PEPTIDASE_A1"/>
</dbReference>
<dbReference type="InterPro" id="IPR032861">
    <property type="entry name" value="TAXi_N"/>
</dbReference>
<evidence type="ECO:0000256" key="11">
    <source>
        <dbReference type="PIRSR" id="PIRSR601461-1"/>
    </source>
</evidence>
<feature type="signal peptide" evidence="13">
    <location>
        <begin position="1"/>
        <end position="17"/>
    </location>
</feature>
<dbReference type="OrthoDB" id="2747330at2759"/>
<dbReference type="FunFam" id="2.40.70.10:FF:000012">
    <property type="entry name" value="Aspartyl protease family protein 1"/>
    <property type="match status" value="1"/>
</dbReference>
<organism evidence="15 16">
    <name type="scientific">Spirodela intermedia</name>
    <name type="common">Intermediate duckweed</name>
    <dbReference type="NCBI Taxonomy" id="51605"/>
    <lineage>
        <taxon>Eukaryota</taxon>
        <taxon>Viridiplantae</taxon>
        <taxon>Streptophyta</taxon>
        <taxon>Embryophyta</taxon>
        <taxon>Tracheophyta</taxon>
        <taxon>Spermatophyta</taxon>
        <taxon>Magnoliopsida</taxon>
        <taxon>Liliopsida</taxon>
        <taxon>Araceae</taxon>
        <taxon>Lemnoideae</taxon>
        <taxon>Spirodela</taxon>
    </lineage>
</organism>
<dbReference type="Proteomes" id="UP000663760">
    <property type="component" value="Chromosome 2"/>
</dbReference>
<evidence type="ECO:0000256" key="2">
    <source>
        <dbReference type="ARBA" id="ARBA00007447"/>
    </source>
</evidence>
<evidence type="ECO:0000256" key="3">
    <source>
        <dbReference type="ARBA" id="ARBA00022475"/>
    </source>
</evidence>
<dbReference type="InterPro" id="IPR001969">
    <property type="entry name" value="Aspartic_peptidase_AS"/>
</dbReference>
<dbReference type="FunFam" id="2.40.70.10:FF:000014">
    <property type="entry name" value="Aspartyl protease family protein 1"/>
    <property type="match status" value="1"/>
</dbReference>
<keyword evidence="10" id="KW-0449">Lipoprotein</keyword>
<keyword evidence="4 12" id="KW-0645">Protease</keyword>
<evidence type="ECO:0000256" key="9">
    <source>
        <dbReference type="ARBA" id="ARBA00023180"/>
    </source>
</evidence>
<reference evidence="15" key="1">
    <citation type="submission" date="2020-02" db="EMBL/GenBank/DDBJ databases">
        <authorList>
            <person name="Scholz U."/>
            <person name="Mascher M."/>
            <person name="Fiebig A."/>
        </authorList>
    </citation>
    <scope>NUCLEOTIDE SEQUENCE</scope>
</reference>
<dbReference type="PRINTS" id="PR00792">
    <property type="entry name" value="PEPSIN"/>
</dbReference>
<keyword evidence="8" id="KW-0472">Membrane</keyword>
<keyword evidence="16" id="KW-1185">Reference proteome</keyword>
<feature type="active site" evidence="11">
    <location>
        <position position="123"/>
    </location>
</feature>
<dbReference type="PROSITE" id="PS51767">
    <property type="entry name" value="PEPTIDASE_A1"/>
    <property type="match status" value="1"/>
</dbReference>
<keyword evidence="5 13" id="KW-0732">Signal</keyword>
<evidence type="ECO:0000256" key="6">
    <source>
        <dbReference type="ARBA" id="ARBA00022750"/>
    </source>
</evidence>
<dbReference type="InterPro" id="IPR001461">
    <property type="entry name" value="Aspartic_peptidase_A1"/>
</dbReference>
<comment type="subcellular location">
    <subcellularLocation>
        <location evidence="1">Cell membrane</location>
        <topology evidence="1">Lipid-anchor</topology>
    </subcellularLocation>
</comment>
<dbReference type="PROSITE" id="PS00141">
    <property type="entry name" value="ASP_PROTEASE"/>
    <property type="match status" value="2"/>
</dbReference>
<dbReference type="AlphaFoldDB" id="A0A7I8K582"/>
<dbReference type="EMBL" id="LR746265">
    <property type="protein sequence ID" value="CAA7391448.1"/>
    <property type="molecule type" value="Genomic_DNA"/>
</dbReference>
<dbReference type="GO" id="GO:0006508">
    <property type="term" value="P:proteolysis"/>
    <property type="evidence" value="ECO:0007669"/>
    <property type="project" value="UniProtKB-KW"/>
</dbReference>
<feature type="domain" description="Peptidase A1" evidence="14">
    <location>
        <begin position="105"/>
        <end position="449"/>
    </location>
</feature>
<evidence type="ECO:0000256" key="13">
    <source>
        <dbReference type="SAM" id="SignalP"/>
    </source>
</evidence>
<accession>A0A7I8K582</accession>
<evidence type="ECO:0000256" key="10">
    <source>
        <dbReference type="ARBA" id="ARBA00023288"/>
    </source>
</evidence>
<evidence type="ECO:0000256" key="1">
    <source>
        <dbReference type="ARBA" id="ARBA00004193"/>
    </source>
</evidence>
<evidence type="ECO:0000256" key="7">
    <source>
        <dbReference type="ARBA" id="ARBA00022801"/>
    </source>
</evidence>
<dbReference type="Gene3D" id="2.40.70.10">
    <property type="entry name" value="Acid Proteases"/>
    <property type="match status" value="2"/>
</dbReference>
<dbReference type="GO" id="GO:0005886">
    <property type="term" value="C:plasma membrane"/>
    <property type="evidence" value="ECO:0007669"/>
    <property type="project" value="UniProtKB-SubCell"/>
</dbReference>
<keyword evidence="7 12" id="KW-0378">Hydrolase</keyword>
<dbReference type="GO" id="GO:0004190">
    <property type="term" value="F:aspartic-type endopeptidase activity"/>
    <property type="evidence" value="ECO:0007669"/>
    <property type="project" value="UniProtKB-KW"/>
</dbReference>
<keyword evidence="6 12" id="KW-0064">Aspartyl protease</keyword>
<proteinExistence type="inferred from homology"/>
<feature type="chain" id="PRO_5029600122" description="Peptidase A1 domain-containing protein" evidence="13">
    <location>
        <begin position="18"/>
        <end position="516"/>
    </location>
</feature>
<gene>
    <name evidence="15" type="ORF">SI8410_02002745</name>
</gene>
<sequence length="516" mass="56302">MVTAPPVFVLLLLVSQAWPPTGHLAAALGFDFHHRFSNRVRQWVESGNWVGGKHGPRSWPEMESVEYYAALAGHDRGRRLTGADSPLTFSDGNETFRLSTLGFLYYAEVSVGTPGVSFLVALDTGSDLFWLPCDCKSCAPTSSQSYGLGRNSNFSIYSPRNSSTSKRLPCRSSFCENKIQCSVEGSTSVCPYSITYVTANTSTSGILVQDVLHLITDDYCRNAVQARIILGCGQTQTGAFLKYAAPNGLFGLGLKANSVPSILSRAGITSDSFSMCFGKNGVGRIRFGDKGSSDQLQTPFITHRSRAKPKYDVNVTSMRVETSSAPGSFIALVDSGTSFTSLADPAYTILAESFNSMVQDQRGAPGPNFSFEYCYELRSNESTVPTIGLIMEGGSEFPVAQPTILVSSSLRRYFCLGIIKSTGINIIGQNFMEGLRIVFDREKLVLGWKESSCLAPSPPPRTGPHVRRKVKQADVLLHRSPTVTGRSVTFTCPISYVPSNFAVFLWRPLPSRHVDW</sequence>
<evidence type="ECO:0000259" key="14">
    <source>
        <dbReference type="PROSITE" id="PS51767"/>
    </source>
</evidence>
<keyword evidence="3" id="KW-1003">Cell membrane</keyword>
<evidence type="ECO:0000256" key="4">
    <source>
        <dbReference type="ARBA" id="ARBA00022670"/>
    </source>
</evidence>
<protein>
    <recommendedName>
        <fullName evidence="14">Peptidase A1 domain-containing protein</fullName>
    </recommendedName>
</protein>
<dbReference type="Pfam" id="PF14541">
    <property type="entry name" value="TAXi_C"/>
    <property type="match status" value="1"/>
</dbReference>
<feature type="active site" evidence="11">
    <location>
        <position position="334"/>
    </location>
</feature>
<evidence type="ECO:0000256" key="8">
    <source>
        <dbReference type="ARBA" id="ARBA00023136"/>
    </source>
</evidence>
<dbReference type="PANTHER" id="PTHR13683">
    <property type="entry name" value="ASPARTYL PROTEASES"/>
    <property type="match status" value="1"/>
</dbReference>
<dbReference type="InterPro" id="IPR032799">
    <property type="entry name" value="TAXi_C"/>
</dbReference>
<dbReference type="InterPro" id="IPR021109">
    <property type="entry name" value="Peptidase_aspartic_dom_sf"/>
</dbReference>
<keyword evidence="9" id="KW-0325">Glycoprotein</keyword>
<dbReference type="PANTHER" id="PTHR13683:SF826">
    <property type="entry name" value="ASPARTYL PROTEASE FAMILY PROTEIN 1"/>
    <property type="match status" value="1"/>
</dbReference>
<evidence type="ECO:0000313" key="15">
    <source>
        <dbReference type="EMBL" id="CAA7391448.1"/>
    </source>
</evidence>
<evidence type="ECO:0000256" key="5">
    <source>
        <dbReference type="ARBA" id="ARBA00022729"/>
    </source>
</evidence>
<dbReference type="SUPFAM" id="SSF50630">
    <property type="entry name" value="Acid proteases"/>
    <property type="match status" value="1"/>
</dbReference>